<keyword evidence="5 8" id="KW-0812">Transmembrane</keyword>
<gene>
    <name evidence="9" type="ORF">D1223_15200</name>
</gene>
<feature type="transmembrane region" description="Helical" evidence="8">
    <location>
        <begin position="33"/>
        <end position="53"/>
    </location>
</feature>
<evidence type="ECO:0000256" key="3">
    <source>
        <dbReference type="ARBA" id="ARBA00022448"/>
    </source>
</evidence>
<dbReference type="InterPro" id="IPR001463">
    <property type="entry name" value="Na/Ala_symport"/>
</dbReference>
<feature type="transmembrane region" description="Helical" evidence="8">
    <location>
        <begin position="203"/>
        <end position="222"/>
    </location>
</feature>
<keyword evidence="7 8" id="KW-0472">Membrane</keyword>
<dbReference type="Proteomes" id="UP000266385">
    <property type="component" value="Unassembled WGS sequence"/>
</dbReference>
<feature type="transmembrane region" description="Helical" evidence="8">
    <location>
        <begin position="364"/>
        <end position="389"/>
    </location>
</feature>
<keyword evidence="3 8" id="KW-0813">Transport</keyword>
<evidence type="ECO:0000256" key="1">
    <source>
        <dbReference type="ARBA" id="ARBA00004651"/>
    </source>
</evidence>
<evidence type="ECO:0000256" key="7">
    <source>
        <dbReference type="ARBA" id="ARBA00023136"/>
    </source>
</evidence>
<dbReference type="GO" id="GO:0005283">
    <property type="term" value="F:amino acid:sodium symporter activity"/>
    <property type="evidence" value="ECO:0007669"/>
    <property type="project" value="InterPro"/>
</dbReference>
<keyword evidence="6 8" id="KW-1133">Transmembrane helix</keyword>
<evidence type="ECO:0000256" key="8">
    <source>
        <dbReference type="RuleBase" id="RU363064"/>
    </source>
</evidence>
<evidence type="ECO:0000313" key="10">
    <source>
        <dbReference type="Proteomes" id="UP000266385"/>
    </source>
</evidence>
<organism evidence="9 10">
    <name type="scientific">Henriciella mobilis</name>
    <dbReference type="NCBI Taxonomy" id="2305467"/>
    <lineage>
        <taxon>Bacteria</taxon>
        <taxon>Pseudomonadati</taxon>
        <taxon>Pseudomonadota</taxon>
        <taxon>Alphaproteobacteria</taxon>
        <taxon>Hyphomonadales</taxon>
        <taxon>Hyphomonadaceae</taxon>
        <taxon>Henriciella</taxon>
    </lineage>
</organism>
<evidence type="ECO:0000256" key="6">
    <source>
        <dbReference type="ARBA" id="ARBA00022989"/>
    </source>
</evidence>
<dbReference type="AlphaFoldDB" id="A0A399R9P9"/>
<feature type="transmembrane region" description="Helical" evidence="8">
    <location>
        <begin position="163"/>
        <end position="183"/>
    </location>
</feature>
<evidence type="ECO:0000256" key="4">
    <source>
        <dbReference type="ARBA" id="ARBA00022475"/>
    </source>
</evidence>
<evidence type="ECO:0000313" key="9">
    <source>
        <dbReference type="EMBL" id="RIJ27171.1"/>
    </source>
</evidence>
<dbReference type="Gene3D" id="1.20.1740.10">
    <property type="entry name" value="Amino acid/polyamine transporter I"/>
    <property type="match status" value="1"/>
</dbReference>
<comment type="subcellular location">
    <subcellularLocation>
        <location evidence="8">Cell inner membrane</location>
        <topology evidence="8">Multi-pass membrane protein</topology>
    </subcellularLocation>
    <subcellularLocation>
        <location evidence="1">Cell membrane</location>
        <topology evidence="1">Multi-pass membrane protein</topology>
    </subcellularLocation>
</comment>
<dbReference type="PANTHER" id="PTHR30330:SF3">
    <property type="entry name" value="TRANSCRIPTIONAL REGULATOR, LRP FAMILY"/>
    <property type="match status" value="1"/>
</dbReference>
<feature type="transmembrane region" description="Helical" evidence="8">
    <location>
        <begin position="234"/>
        <end position="254"/>
    </location>
</feature>
<dbReference type="Pfam" id="PF01235">
    <property type="entry name" value="Na_Ala_symp"/>
    <property type="match status" value="1"/>
</dbReference>
<keyword evidence="8" id="KW-0769">Symport</keyword>
<dbReference type="GO" id="GO:0005886">
    <property type="term" value="C:plasma membrane"/>
    <property type="evidence" value="ECO:0007669"/>
    <property type="project" value="UniProtKB-SubCell"/>
</dbReference>
<feature type="transmembrane region" description="Helical" evidence="8">
    <location>
        <begin position="109"/>
        <end position="126"/>
    </location>
</feature>
<protein>
    <submittedName>
        <fullName evidence="9">Alanine:cation symporter family protein</fullName>
    </submittedName>
</protein>
<keyword evidence="8" id="KW-0997">Cell inner membrane</keyword>
<keyword evidence="4" id="KW-1003">Cell membrane</keyword>
<feature type="transmembrane region" description="Helical" evidence="8">
    <location>
        <begin position="401"/>
        <end position="420"/>
    </location>
</feature>
<proteinExistence type="inferred from homology"/>
<sequence>MDMITGFADALGSALASAVFYSVTLFGVEVQLIVLWLFAAMVFFTLRLGFLNLRGFATGWKVLAGRYEDPDAPGELSPFQALSTALASTVGLGNIAGVAIAIAMGGPGAAFWMIIIGFFAMSLKYAEVTLAVRYRVINDDGTVSGGPMWYLSRGLAERRMPRLGKVLATAYAVFALFAFVQVIQVNQSYAQLSEVVGLERDTGWALGYGIVIAAIAALVLIGGVHSIGEVTSRLIPFMCALYVCGVLVVLAVNLEAVPGAIVTMVHDAFSADAAAGGLAGSFVAGMRRAAYSNEAGIGSASIAHSAARTRHPASQGHVALIEPFIDTIVICAATALVIITTGVWNKGYDDIAMTSAAFGTVSAWFPYVLAVAVSLFAFSTILAAGYYSLQVIDYFSRHSIWMRRIYLCFFCGLLPVGAMVDVTTVTNLIDSLFFMLSLPNLIGLYLLQKVVGEETALFRARLGKLPDTR</sequence>
<dbReference type="RefSeq" id="WP_119377284.1">
    <property type="nucleotide sequence ID" value="NZ_QWFX01000014.1"/>
</dbReference>
<reference evidence="9 10" key="1">
    <citation type="submission" date="2018-08" db="EMBL/GenBank/DDBJ databases">
        <title>Henriciella mobilis sp. nov., isolated from seawater.</title>
        <authorList>
            <person name="Cheng H."/>
            <person name="Wu Y.-H."/>
            <person name="Xu X.-W."/>
            <person name="Guo L.-L."/>
        </authorList>
    </citation>
    <scope>NUCLEOTIDE SEQUENCE [LARGE SCALE GENOMIC DNA]</scope>
    <source>
        <strain evidence="9 10">JN25</strain>
    </source>
</reference>
<dbReference type="OrthoDB" id="9806926at2"/>
<feature type="transmembrane region" description="Helical" evidence="8">
    <location>
        <begin position="324"/>
        <end position="344"/>
    </location>
</feature>
<comment type="similarity">
    <text evidence="2 8">Belongs to the alanine or glycine:cation symporter (AGCS) (TC 2.A.25) family.</text>
</comment>
<feature type="transmembrane region" description="Helical" evidence="8">
    <location>
        <begin position="7"/>
        <end position="27"/>
    </location>
</feature>
<dbReference type="EMBL" id="QWFX01000014">
    <property type="protein sequence ID" value="RIJ27171.1"/>
    <property type="molecule type" value="Genomic_DNA"/>
</dbReference>
<feature type="transmembrane region" description="Helical" evidence="8">
    <location>
        <begin position="260"/>
        <end position="284"/>
    </location>
</feature>
<dbReference type="NCBIfam" id="TIGR00835">
    <property type="entry name" value="agcS"/>
    <property type="match status" value="1"/>
</dbReference>
<comment type="caution">
    <text evidence="9">The sequence shown here is derived from an EMBL/GenBank/DDBJ whole genome shotgun (WGS) entry which is preliminary data.</text>
</comment>
<evidence type="ECO:0000256" key="5">
    <source>
        <dbReference type="ARBA" id="ARBA00022692"/>
    </source>
</evidence>
<dbReference type="PRINTS" id="PR00175">
    <property type="entry name" value="NAALASMPORT"/>
</dbReference>
<accession>A0A399R9P9</accession>
<name>A0A399R9P9_9PROT</name>
<keyword evidence="10" id="KW-1185">Reference proteome</keyword>
<dbReference type="PANTHER" id="PTHR30330">
    <property type="entry name" value="AGSS FAMILY TRANSPORTER, SODIUM-ALANINE"/>
    <property type="match status" value="1"/>
</dbReference>
<evidence type="ECO:0000256" key="2">
    <source>
        <dbReference type="ARBA" id="ARBA00009261"/>
    </source>
</evidence>